<feature type="region of interest" description="Disordered" evidence="5">
    <location>
        <begin position="46"/>
        <end position="162"/>
    </location>
</feature>
<accession>A0A8I6TMT0</accession>
<dbReference type="PANTHER" id="PTHR12202:SF0">
    <property type="entry name" value="ESF1 HOMOLOG"/>
    <property type="match status" value="1"/>
</dbReference>
<protein>
    <recommendedName>
        <fullName evidence="10">ESF1 homolog</fullName>
    </recommendedName>
</protein>
<evidence type="ECO:0000313" key="8">
    <source>
        <dbReference type="EnsemblMetazoa" id="XP_024085180.1"/>
    </source>
</evidence>
<proteinExistence type="inferred from homology"/>
<dbReference type="Pfam" id="PF25121">
    <property type="entry name" value="RRM_ESF1"/>
    <property type="match status" value="1"/>
</dbReference>
<dbReference type="GO" id="GO:0006364">
    <property type="term" value="P:rRNA processing"/>
    <property type="evidence" value="ECO:0007669"/>
    <property type="project" value="InterPro"/>
</dbReference>
<evidence type="ECO:0000256" key="5">
    <source>
        <dbReference type="SAM" id="MobiDB-lite"/>
    </source>
</evidence>
<evidence type="ECO:0000256" key="3">
    <source>
        <dbReference type="ARBA" id="ARBA00023054"/>
    </source>
</evidence>
<feature type="compositionally biased region" description="Basic and acidic residues" evidence="5">
    <location>
        <begin position="549"/>
        <end position="567"/>
    </location>
</feature>
<dbReference type="Pfam" id="PF08159">
    <property type="entry name" value="NUC153"/>
    <property type="match status" value="1"/>
</dbReference>
<dbReference type="GeneID" id="106670173"/>
<reference evidence="8" key="1">
    <citation type="submission" date="2022-01" db="UniProtKB">
        <authorList>
            <consortium name="EnsemblMetazoa"/>
        </authorList>
    </citation>
    <scope>IDENTIFICATION</scope>
</reference>
<dbReference type="EnsemblMetazoa" id="XM_024229412.1">
    <property type="protein sequence ID" value="XP_024085180.1"/>
    <property type="gene ID" value="LOC106670173"/>
</dbReference>
<feature type="compositionally biased region" description="Polar residues" evidence="5">
    <location>
        <begin position="637"/>
        <end position="653"/>
    </location>
</feature>
<comment type="subcellular location">
    <subcellularLocation>
        <location evidence="1">Nucleus</location>
        <location evidence="1">Nucleolus</location>
    </subcellularLocation>
</comment>
<feature type="compositionally biased region" description="Basic and acidic residues" evidence="5">
    <location>
        <begin position="461"/>
        <end position="470"/>
    </location>
</feature>
<dbReference type="InterPro" id="IPR039754">
    <property type="entry name" value="Esf1"/>
</dbReference>
<dbReference type="KEGG" id="clec:106670173"/>
<feature type="region of interest" description="Disordered" evidence="5">
    <location>
        <begin position="423"/>
        <end position="449"/>
    </location>
</feature>
<feature type="compositionally biased region" description="Basic and acidic residues" evidence="5">
    <location>
        <begin position="120"/>
        <end position="162"/>
    </location>
</feature>
<feature type="compositionally biased region" description="Basic residues" evidence="5">
    <location>
        <begin position="568"/>
        <end position="578"/>
    </location>
</feature>
<evidence type="ECO:0000256" key="2">
    <source>
        <dbReference type="ARBA" id="ARBA00009087"/>
    </source>
</evidence>
<feature type="compositionally biased region" description="Acidic residues" evidence="5">
    <location>
        <begin position="494"/>
        <end position="505"/>
    </location>
</feature>
<keyword evidence="9" id="KW-1185">Reference proteome</keyword>
<dbReference type="GO" id="GO:0003723">
    <property type="term" value="F:RNA binding"/>
    <property type="evidence" value="ECO:0007669"/>
    <property type="project" value="TreeGrafter"/>
</dbReference>
<dbReference type="OrthoDB" id="431825at2759"/>
<keyword evidence="4" id="KW-0539">Nucleus</keyword>
<feature type="region of interest" description="Disordered" evidence="5">
    <location>
        <begin position="461"/>
        <end position="587"/>
    </location>
</feature>
<feature type="compositionally biased region" description="Basic and acidic residues" evidence="5">
    <location>
        <begin position="46"/>
        <end position="56"/>
    </location>
</feature>
<dbReference type="RefSeq" id="XP_024085180.1">
    <property type="nucleotide sequence ID" value="XM_024229412.1"/>
</dbReference>
<keyword evidence="3" id="KW-0175">Coiled coil</keyword>
<dbReference type="PANTHER" id="PTHR12202">
    <property type="entry name" value="ESF1 HOMOLOG"/>
    <property type="match status" value="1"/>
</dbReference>
<feature type="compositionally biased region" description="Basic residues" evidence="5">
    <location>
        <begin position="511"/>
        <end position="522"/>
    </location>
</feature>
<evidence type="ECO:0000259" key="7">
    <source>
        <dbReference type="Pfam" id="PF25121"/>
    </source>
</evidence>
<evidence type="ECO:0000256" key="4">
    <source>
        <dbReference type="ARBA" id="ARBA00023242"/>
    </source>
</evidence>
<feature type="domain" description="ESF1 RRM" evidence="7">
    <location>
        <begin position="217"/>
        <end position="364"/>
    </location>
</feature>
<sequence>MDEISKDKRFRHVATDPRFKKVPRSEYKVKIDKRFQSMFTDERFQLKYSVDKRGRPVNETQADNYKKYYDLAEESGSEGDDNEENGDQASVESSQEESDDSVTKGDEEANDSDNQLESNSEVKNDDQSEKPELTAKSKHKEEKKRLHKLLDEEHKSRMNDTVKERLQDMTVDYARGIGMLQSESSSDEPSSDESESEFIEHAWGELDKDAEQTDEVTKRLAACHMDWDRIKAKDIMILFHSFLPADGVIESVTIYPSEFGLARMKEEELEGPKELVKDNKFEEFEEDFDEKHSEGRTYHRERLREYQLKRLKYYYAVIVCNTPETANKLYKECDGMEYESSATKIDLRFIPDDMTFDQEPREVCQQLPDLMKYKPRLFANTALQQGKVGLTWDETDPDRIEFNKKVVSGELKDDDLQAYIAASSDSDDGEPELDLEEQHDKDTQNLDPISKYKSLLADIQKKEDKKNNRDEEMEISWGAGMSSKVKISDKKDENTDDEEFGSSDDEIIKQKSIKTKQKGKKKHIDENEDENDENKAELELLLAGDEPEEMGKAHFNLKDIQKKERMEGKKKKWQKKQNKGMEDGEDNFKVDLADNRFSALYTSHHFNIDPADPHFKKTKGMTEFIAEKQKRRKLNPSDVQTVKDNSDEQLNPELSSLIKSIKQKSKPIG</sequence>
<dbReference type="InterPro" id="IPR056750">
    <property type="entry name" value="RRM_ESF1"/>
</dbReference>
<comment type="similarity">
    <text evidence="2">Belongs to the ESF1 family.</text>
</comment>
<evidence type="ECO:0008006" key="10">
    <source>
        <dbReference type="Google" id="ProtNLM"/>
    </source>
</evidence>
<evidence type="ECO:0000313" key="9">
    <source>
        <dbReference type="Proteomes" id="UP000494040"/>
    </source>
</evidence>
<feature type="region of interest" description="Disordered" evidence="5">
    <location>
        <begin position="626"/>
        <end position="669"/>
    </location>
</feature>
<feature type="domain" description="NUC153" evidence="6">
    <location>
        <begin position="594"/>
        <end position="622"/>
    </location>
</feature>
<name>A0A8I6TMT0_CIMLE</name>
<dbReference type="GO" id="GO:0005730">
    <property type="term" value="C:nucleolus"/>
    <property type="evidence" value="ECO:0007669"/>
    <property type="project" value="UniProtKB-SubCell"/>
</dbReference>
<evidence type="ECO:0000256" key="1">
    <source>
        <dbReference type="ARBA" id="ARBA00004604"/>
    </source>
</evidence>
<dbReference type="OMA" id="DHDFAID"/>
<organism evidence="8 9">
    <name type="scientific">Cimex lectularius</name>
    <name type="common">Bed bug</name>
    <name type="synonym">Acanthia lectularia</name>
    <dbReference type="NCBI Taxonomy" id="79782"/>
    <lineage>
        <taxon>Eukaryota</taxon>
        <taxon>Metazoa</taxon>
        <taxon>Ecdysozoa</taxon>
        <taxon>Arthropoda</taxon>
        <taxon>Hexapoda</taxon>
        <taxon>Insecta</taxon>
        <taxon>Pterygota</taxon>
        <taxon>Neoptera</taxon>
        <taxon>Paraneoptera</taxon>
        <taxon>Hemiptera</taxon>
        <taxon>Heteroptera</taxon>
        <taxon>Panheteroptera</taxon>
        <taxon>Cimicomorpha</taxon>
        <taxon>Cimicidae</taxon>
        <taxon>Cimex</taxon>
    </lineage>
</organism>
<dbReference type="InterPro" id="IPR012580">
    <property type="entry name" value="NUC153"/>
</dbReference>
<feature type="compositionally biased region" description="Acidic residues" evidence="5">
    <location>
        <begin position="71"/>
        <end position="86"/>
    </location>
</feature>
<dbReference type="AlphaFoldDB" id="A0A8I6TMT0"/>
<feature type="compositionally biased region" description="Acidic residues" evidence="5">
    <location>
        <begin position="425"/>
        <end position="435"/>
    </location>
</feature>
<evidence type="ECO:0000259" key="6">
    <source>
        <dbReference type="Pfam" id="PF08159"/>
    </source>
</evidence>
<dbReference type="Proteomes" id="UP000494040">
    <property type="component" value="Unassembled WGS sequence"/>
</dbReference>